<proteinExistence type="predicted"/>
<feature type="compositionally biased region" description="Polar residues" evidence="1">
    <location>
        <begin position="99"/>
        <end position="109"/>
    </location>
</feature>
<name>A0AAW0CMS8_9AGAR</name>
<feature type="region of interest" description="Disordered" evidence="1">
    <location>
        <begin position="223"/>
        <end position="284"/>
    </location>
</feature>
<protein>
    <submittedName>
        <fullName evidence="2">Uncharacterized protein</fullName>
    </submittedName>
</protein>
<evidence type="ECO:0000313" key="2">
    <source>
        <dbReference type="EMBL" id="KAK7040200.1"/>
    </source>
</evidence>
<feature type="region of interest" description="Disordered" evidence="1">
    <location>
        <begin position="10"/>
        <end position="72"/>
    </location>
</feature>
<sequence length="306" mass="33434">MHNYLSVRVLSVMQPSQEHNGVVDAPEPGRESDEPTQSSSRSSSAAPSSKGKERENSTVPMTEPVVGKSLSSLATPVTSYYRQHTANNSSYPPRPATYAQVSLPTSSARTDGYPWPEGQAPPPLGGLHLMYITPYYRTNTVTAPPPLLTPVSQSFTDLSSHRKSSIDSKSPDSPKSVSSTSTNAVDNDTSMVDPPSLPIHRSPSPENREFRQFLSEAGMEAVTANDDEYASRQSVDVDRRPDAWRREESPLDSSRHTERFPNPEGNRDRIRNYTSRPMSLLTGDGGAILNPVDLLTQESLAPPEPS</sequence>
<dbReference type="EMBL" id="JAYKXP010000038">
    <property type="protein sequence ID" value="KAK7040200.1"/>
    <property type="molecule type" value="Genomic_DNA"/>
</dbReference>
<feature type="compositionally biased region" description="Low complexity" evidence="1">
    <location>
        <begin position="38"/>
        <end position="49"/>
    </location>
</feature>
<feature type="region of interest" description="Disordered" evidence="1">
    <location>
        <begin position="140"/>
        <end position="211"/>
    </location>
</feature>
<comment type="caution">
    <text evidence="2">The sequence shown here is derived from an EMBL/GenBank/DDBJ whole genome shotgun (WGS) entry which is preliminary data.</text>
</comment>
<feature type="compositionally biased region" description="Low complexity" evidence="1">
    <location>
        <begin position="173"/>
        <end position="182"/>
    </location>
</feature>
<feature type="region of interest" description="Disordered" evidence="1">
    <location>
        <begin position="84"/>
        <end position="119"/>
    </location>
</feature>
<gene>
    <name evidence="2" type="ORF">VNI00_010006</name>
</gene>
<organism evidence="2 3">
    <name type="scientific">Paramarasmius palmivorus</name>
    <dbReference type="NCBI Taxonomy" id="297713"/>
    <lineage>
        <taxon>Eukaryota</taxon>
        <taxon>Fungi</taxon>
        <taxon>Dikarya</taxon>
        <taxon>Basidiomycota</taxon>
        <taxon>Agaricomycotina</taxon>
        <taxon>Agaricomycetes</taxon>
        <taxon>Agaricomycetidae</taxon>
        <taxon>Agaricales</taxon>
        <taxon>Marasmiineae</taxon>
        <taxon>Marasmiaceae</taxon>
        <taxon>Paramarasmius</taxon>
    </lineage>
</organism>
<keyword evidence="3" id="KW-1185">Reference proteome</keyword>
<accession>A0AAW0CMS8</accession>
<evidence type="ECO:0000313" key="3">
    <source>
        <dbReference type="Proteomes" id="UP001383192"/>
    </source>
</evidence>
<dbReference type="Proteomes" id="UP001383192">
    <property type="component" value="Unassembled WGS sequence"/>
</dbReference>
<reference evidence="2 3" key="1">
    <citation type="submission" date="2024-01" db="EMBL/GenBank/DDBJ databases">
        <title>A draft genome for a cacao thread blight-causing isolate of Paramarasmius palmivorus.</title>
        <authorList>
            <person name="Baruah I.K."/>
            <person name="Bukari Y."/>
            <person name="Amoako-Attah I."/>
            <person name="Meinhardt L.W."/>
            <person name="Bailey B.A."/>
            <person name="Cohen S.P."/>
        </authorList>
    </citation>
    <scope>NUCLEOTIDE SEQUENCE [LARGE SCALE GENOMIC DNA]</scope>
    <source>
        <strain evidence="2 3">GH-12</strain>
    </source>
</reference>
<evidence type="ECO:0000256" key="1">
    <source>
        <dbReference type="SAM" id="MobiDB-lite"/>
    </source>
</evidence>
<dbReference type="AlphaFoldDB" id="A0AAW0CMS8"/>
<feature type="compositionally biased region" description="Basic and acidic residues" evidence="1">
    <location>
        <begin position="235"/>
        <end position="271"/>
    </location>
</feature>